<dbReference type="EMBL" id="UYYB01010305">
    <property type="protein sequence ID" value="VDM68879.1"/>
    <property type="molecule type" value="Genomic_DNA"/>
</dbReference>
<organism evidence="3 4">
    <name type="scientific">Strongylus vulgaris</name>
    <name type="common">Blood worm</name>
    <dbReference type="NCBI Taxonomy" id="40348"/>
    <lineage>
        <taxon>Eukaryota</taxon>
        <taxon>Metazoa</taxon>
        <taxon>Ecdysozoa</taxon>
        <taxon>Nematoda</taxon>
        <taxon>Chromadorea</taxon>
        <taxon>Rhabditida</taxon>
        <taxon>Rhabditina</taxon>
        <taxon>Rhabditomorpha</taxon>
        <taxon>Strongyloidea</taxon>
        <taxon>Strongylidae</taxon>
        <taxon>Strongylus</taxon>
    </lineage>
</organism>
<keyword evidence="1" id="KW-0472">Membrane</keyword>
<evidence type="ECO:0000259" key="2">
    <source>
        <dbReference type="Pfam" id="PF25119"/>
    </source>
</evidence>
<feature type="domain" description="Heparan sulfate-N-deacetylase N-terminal" evidence="2">
    <location>
        <begin position="71"/>
        <end position="217"/>
    </location>
</feature>
<reference evidence="3 4" key="1">
    <citation type="submission" date="2018-11" db="EMBL/GenBank/DDBJ databases">
        <authorList>
            <consortium name="Pathogen Informatics"/>
        </authorList>
    </citation>
    <scope>NUCLEOTIDE SEQUENCE [LARGE SCALE GENOMIC DNA]</scope>
</reference>
<dbReference type="InterPro" id="IPR056793">
    <property type="entry name" value="HSNSD_N"/>
</dbReference>
<evidence type="ECO:0000256" key="1">
    <source>
        <dbReference type="SAM" id="Phobius"/>
    </source>
</evidence>
<protein>
    <recommendedName>
        <fullName evidence="2">Heparan sulfate-N-deacetylase N-terminal domain-containing protein</fullName>
    </recommendedName>
</protein>
<evidence type="ECO:0000313" key="3">
    <source>
        <dbReference type="EMBL" id="VDM68879.1"/>
    </source>
</evidence>
<accession>A0A3P7IPH7</accession>
<keyword evidence="4" id="KW-1185">Reference proteome</keyword>
<gene>
    <name evidence="3" type="ORF">SVUK_LOCUS3877</name>
</gene>
<dbReference type="Pfam" id="PF25119">
    <property type="entry name" value="HSNSD_N"/>
    <property type="match status" value="1"/>
</dbReference>
<proteinExistence type="predicted"/>
<evidence type="ECO:0000313" key="4">
    <source>
        <dbReference type="Proteomes" id="UP000270094"/>
    </source>
</evidence>
<name>A0A3P7IPH7_STRVU</name>
<dbReference type="AlphaFoldDB" id="A0A3P7IPH7"/>
<dbReference type="Proteomes" id="UP000270094">
    <property type="component" value="Unassembled WGS sequence"/>
</dbReference>
<keyword evidence="1" id="KW-1133">Transmembrane helix</keyword>
<keyword evidence="1" id="KW-0812">Transmembrane</keyword>
<sequence>MLPYSTRRLLKSLKLLLSLIIVASVLFLYNVSLRQDSALKRYPPQNLPPYQCPCTLPSRSQKPQHINRNLTEHRALVLLESAYSRHGRLLQQILGALKYPFKAETLSKNLPLLTTATKGRYAVIIIENYYKYLSMASWNRQLLDKYCADYDVPLISFLVTFSNTTFRRRIEGSKLHFWQNQEVTSLKVVESSVHRIAKIGAERSDISSREWTLFEESPPSSTVSVEYGTKNTSFKIFLRSYLQGMFLVDHEALSSTIGAKKTV</sequence>
<dbReference type="OrthoDB" id="8958249at2759"/>
<feature type="transmembrane region" description="Helical" evidence="1">
    <location>
        <begin position="12"/>
        <end position="31"/>
    </location>
</feature>